<name>A0A3S5CFS9_9PLAT</name>
<evidence type="ECO:0000313" key="3">
    <source>
        <dbReference type="Proteomes" id="UP000784294"/>
    </source>
</evidence>
<proteinExistence type="predicted"/>
<gene>
    <name evidence="2" type="ORF">PXEA_LOCUS11014</name>
</gene>
<dbReference type="InterPro" id="IPR010468">
    <property type="entry name" value="HSL_N"/>
</dbReference>
<accession>A0A3S5CFS9</accession>
<protein>
    <recommendedName>
        <fullName evidence="1">Hormone-sensitive lipase N-terminal domain-containing protein</fullName>
    </recommendedName>
</protein>
<dbReference type="Proteomes" id="UP000784294">
    <property type="component" value="Unassembled WGS sequence"/>
</dbReference>
<dbReference type="GO" id="GO:0016298">
    <property type="term" value="F:lipase activity"/>
    <property type="evidence" value="ECO:0007669"/>
    <property type="project" value="InterPro"/>
</dbReference>
<feature type="domain" description="Hormone-sensitive lipase N-terminal" evidence="1">
    <location>
        <begin position="4"/>
        <end position="76"/>
    </location>
</feature>
<evidence type="ECO:0000259" key="1">
    <source>
        <dbReference type="Pfam" id="PF06350"/>
    </source>
</evidence>
<dbReference type="GO" id="GO:0016042">
    <property type="term" value="P:lipid catabolic process"/>
    <property type="evidence" value="ECO:0007669"/>
    <property type="project" value="InterPro"/>
</dbReference>
<dbReference type="OrthoDB" id="408631at2759"/>
<dbReference type="EMBL" id="CAAALY010033224">
    <property type="protein sequence ID" value="VEL17574.1"/>
    <property type="molecule type" value="Genomic_DNA"/>
</dbReference>
<dbReference type="AlphaFoldDB" id="A0A3S5CFS9"/>
<evidence type="ECO:0000313" key="2">
    <source>
        <dbReference type="EMBL" id="VEL17574.1"/>
    </source>
</evidence>
<dbReference type="Pfam" id="PF06350">
    <property type="entry name" value="HSL_N"/>
    <property type="match status" value="1"/>
</dbReference>
<comment type="caution">
    <text evidence="2">The sequence shown here is derived from an EMBL/GenBank/DDBJ whole genome shotgun (WGS) entry which is preliminary data.</text>
</comment>
<sequence length="152" mass="16787">MVNTVYRSVTSFLSPEDRGRMIAHVTRHANIQFCKTFWGLAEHRLLTEAPNLLLPSLAVVHAFQLPPVPLRLSLCRGRITQRQGGDRLEQSSVSSYDSVVSVMIPDIDLSVASAISLGESADRQSSCHTKVVKSQRQAIHHGHRVSITVGLH</sequence>
<organism evidence="2 3">
    <name type="scientific">Protopolystoma xenopodis</name>
    <dbReference type="NCBI Taxonomy" id="117903"/>
    <lineage>
        <taxon>Eukaryota</taxon>
        <taxon>Metazoa</taxon>
        <taxon>Spiralia</taxon>
        <taxon>Lophotrochozoa</taxon>
        <taxon>Platyhelminthes</taxon>
        <taxon>Monogenea</taxon>
        <taxon>Polyopisthocotylea</taxon>
        <taxon>Polystomatidea</taxon>
        <taxon>Polystomatidae</taxon>
        <taxon>Protopolystoma</taxon>
    </lineage>
</organism>
<keyword evidence="3" id="KW-1185">Reference proteome</keyword>
<reference evidence="2" key="1">
    <citation type="submission" date="2018-11" db="EMBL/GenBank/DDBJ databases">
        <authorList>
            <consortium name="Pathogen Informatics"/>
        </authorList>
    </citation>
    <scope>NUCLEOTIDE SEQUENCE</scope>
</reference>
<dbReference type="GO" id="GO:0008203">
    <property type="term" value="P:cholesterol metabolic process"/>
    <property type="evidence" value="ECO:0007669"/>
    <property type="project" value="InterPro"/>
</dbReference>